<evidence type="ECO:0000256" key="4">
    <source>
        <dbReference type="ARBA" id="ARBA00022741"/>
    </source>
</evidence>
<reference evidence="12 13" key="1">
    <citation type="journal article" date="2013" name="J. Mol. Microbiol. Biotechnol.">
        <title>Analysis of the Complete Genomes of Acholeplasma brassicae , A. palmae and A. laidlawii and Their Comparison to the Obligate Parasites from ' Candidatus Phytoplasma'.</title>
        <authorList>
            <person name="Kube M."/>
            <person name="Siewert C."/>
            <person name="Migdoll A.M."/>
            <person name="Duduk B."/>
            <person name="Holz S."/>
            <person name="Rabus R."/>
            <person name="Seemuller E."/>
            <person name="Mitrovic J."/>
            <person name="Muller I."/>
            <person name="Buttner C."/>
            <person name="Reinhardt R."/>
        </authorList>
    </citation>
    <scope>NUCLEOTIDE SEQUENCE [LARGE SCALE GENOMIC DNA]</scope>
    <source>
        <strain evidence="13">0502</strain>
    </source>
</reference>
<keyword evidence="3 10" id="KW-0479">Metal-binding</keyword>
<feature type="binding site" evidence="10">
    <location>
        <position position="70"/>
    </location>
    <ligand>
        <name>substrate</name>
    </ligand>
</feature>
<feature type="active site" description="Proton acceptor" evidence="10">
    <location>
        <position position="69"/>
    </location>
</feature>
<dbReference type="PANTHER" id="PTHR11067">
    <property type="entry name" value="INOSINE TRIPHOSPHATE PYROPHOSPHATASE/HAM1 PROTEIN"/>
    <property type="match status" value="1"/>
</dbReference>
<evidence type="ECO:0000256" key="6">
    <source>
        <dbReference type="ARBA" id="ARBA00022842"/>
    </source>
</evidence>
<dbReference type="GO" id="GO:0009146">
    <property type="term" value="P:purine nucleoside triphosphate catabolic process"/>
    <property type="evidence" value="ECO:0007669"/>
    <property type="project" value="UniProtKB-UniRule"/>
</dbReference>
<dbReference type="Proteomes" id="UP000032737">
    <property type="component" value="Chromosome"/>
</dbReference>
<dbReference type="CDD" id="cd00515">
    <property type="entry name" value="HAM1"/>
    <property type="match status" value="1"/>
</dbReference>
<keyword evidence="4 10" id="KW-0547">Nucleotide-binding</keyword>
<comment type="catalytic activity">
    <reaction evidence="10">
        <text>ITP + H2O = IMP + diphosphate + H(+)</text>
        <dbReference type="Rhea" id="RHEA:29399"/>
        <dbReference type="ChEBI" id="CHEBI:15377"/>
        <dbReference type="ChEBI" id="CHEBI:15378"/>
        <dbReference type="ChEBI" id="CHEBI:33019"/>
        <dbReference type="ChEBI" id="CHEBI:58053"/>
        <dbReference type="ChEBI" id="CHEBI:61402"/>
        <dbReference type="EC" id="3.6.1.66"/>
    </reaction>
</comment>
<evidence type="ECO:0000256" key="7">
    <source>
        <dbReference type="ARBA" id="ARBA00023080"/>
    </source>
</evidence>
<dbReference type="STRING" id="61635.BN85309940"/>
<dbReference type="GO" id="GO:0005829">
    <property type="term" value="C:cytosol"/>
    <property type="evidence" value="ECO:0007669"/>
    <property type="project" value="TreeGrafter"/>
</dbReference>
<dbReference type="RefSeq" id="WP_030004877.1">
    <property type="nucleotide sequence ID" value="NC_022549.1"/>
</dbReference>
<feature type="binding site" evidence="10">
    <location>
        <position position="173"/>
    </location>
    <ligand>
        <name>substrate</name>
    </ligand>
</feature>
<dbReference type="AlphaFoldDB" id="U4KNX4"/>
<comment type="caution">
    <text evidence="10">Lacks conserved residue(s) required for the propagation of feature annotation.</text>
</comment>
<feature type="binding site" evidence="10">
    <location>
        <position position="69"/>
    </location>
    <ligand>
        <name>Mg(2+)</name>
        <dbReference type="ChEBI" id="CHEBI:18420"/>
    </ligand>
</feature>
<dbReference type="FunFam" id="3.90.950.10:FF:000001">
    <property type="entry name" value="dITP/XTP pyrophosphatase"/>
    <property type="match status" value="1"/>
</dbReference>
<evidence type="ECO:0000256" key="3">
    <source>
        <dbReference type="ARBA" id="ARBA00022723"/>
    </source>
</evidence>
<proteinExistence type="inferred from homology"/>
<comment type="catalytic activity">
    <reaction evidence="9 10">
        <text>XTP + H2O = XMP + diphosphate + H(+)</text>
        <dbReference type="Rhea" id="RHEA:28610"/>
        <dbReference type="ChEBI" id="CHEBI:15377"/>
        <dbReference type="ChEBI" id="CHEBI:15378"/>
        <dbReference type="ChEBI" id="CHEBI:33019"/>
        <dbReference type="ChEBI" id="CHEBI:57464"/>
        <dbReference type="ChEBI" id="CHEBI:61314"/>
        <dbReference type="EC" id="3.6.1.66"/>
    </reaction>
</comment>
<dbReference type="Pfam" id="PF01725">
    <property type="entry name" value="Ham1p_like"/>
    <property type="match status" value="1"/>
</dbReference>
<evidence type="ECO:0000256" key="9">
    <source>
        <dbReference type="ARBA" id="ARBA00052017"/>
    </source>
</evidence>
<dbReference type="EMBL" id="FO681348">
    <property type="protein sequence ID" value="CCV66015.1"/>
    <property type="molecule type" value="Genomic_DNA"/>
</dbReference>
<dbReference type="GO" id="GO:0036220">
    <property type="term" value="F:ITP diphosphatase activity"/>
    <property type="evidence" value="ECO:0007669"/>
    <property type="project" value="UniProtKB-UniRule"/>
</dbReference>
<dbReference type="NCBIfam" id="TIGR00042">
    <property type="entry name" value="RdgB/HAM1 family non-canonical purine NTP pyrophosphatase"/>
    <property type="match status" value="1"/>
</dbReference>
<comment type="function">
    <text evidence="10">Pyrophosphatase that catalyzes the hydrolysis of nucleoside triphosphates to their monophosphate derivatives, with a high preference for the non-canonical purine nucleotides XTP (xanthosine triphosphate), dITP (deoxyinosine triphosphate) and ITP. Seems to function as a house-cleaning enzyme that removes non-canonical purine nucleotides from the nucleotide pool, thus preventing their incorporation into DNA/RNA and avoiding chromosomal lesions.</text>
</comment>
<feature type="binding site" evidence="10">
    <location>
        <begin position="178"/>
        <end position="179"/>
    </location>
    <ligand>
        <name>substrate</name>
    </ligand>
</feature>
<evidence type="ECO:0000256" key="8">
    <source>
        <dbReference type="ARBA" id="ARBA00051875"/>
    </source>
</evidence>
<dbReference type="GO" id="GO:0036222">
    <property type="term" value="F:XTP diphosphatase activity"/>
    <property type="evidence" value="ECO:0007669"/>
    <property type="project" value="UniProtKB-UniRule"/>
</dbReference>
<feature type="binding site" evidence="10">
    <location>
        <begin position="7"/>
        <end position="12"/>
    </location>
    <ligand>
        <name>substrate</name>
    </ligand>
</feature>
<organism evidence="12 13">
    <name type="scientific">Acholeplasma brassicae</name>
    <dbReference type="NCBI Taxonomy" id="61635"/>
    <lineage>
        <taxon>Bacteria</taxon>
        <taxon>Bacillati</taxon>
        <taxon>Mycoplasmatota</taxon>
        <taxon>Mollicutes</taxon>
        <taxon>Acholeplasmatales</taxon>
        <taxon>Acholeplasmataceae</taxon>
        <taxon>Acholeplasma</taxon>
    </lineage>
</organism>
<dbReference type="HOGENOM" id="CLU_082080_0_2_14"/>
<evidence type="ECO:0000313" key="13">
    <source>
        <dbReference type="Proteomes" id="UP000032737"/>
    </source>
</evidence>
<keyword evidence="13" id="KW-1185">Reference proteome</keyword>
<evidence type="ECO:0000256" key="11">
    <source>
        <dbReference type="RuleBase" id="RU003781"/>
    </source>
</evidence>
<dbReference type="GO" id="GO:0046872">
    <property type="term" value="F:metal ion binding"/>
    <property type="evidence" value="ECO:0007669"/>
    <property type="project" value="UniProtKB-KW"/>
</dbReference>
<evidence type="ECO:0000256" key="10">
    <source>
        <dbReference type="HAMAP-Rule" id="MF_01405"/>
    </source>
</evidence>
<sequence>MKILIATQNQHKKLEMEAILRNASVTLLTLKDLNDFDEVTEDGDTFEKNASIKASYFGNKHQMYTISDDSGLMVDALNGAPGVHSKRYSSTGLDEDNNQKLLNSLKYTTNKNATFVSNICFYDPFLKEEKHFTGRVEGTILEKPRGTNGFGYDPLFYIENYQLTYAEMSNDLKNKVSHRSIALSKFKEALHEIINHI</sequence>
<keyword evidence="7 10" id="KW-0546">Nucleotide metabolism</keyword>
<dbReference type="InterPro" id="IPR020922">
    <property type="entry name" value="dITP/XTP_pyrophosphatase"/>
</dbReference>
<dbReference type="GO" id="GO:0017111">
    <property type="term" value="F:ribonucleoside triphosphate phosphatase activity"/>
    <property type="evidence" value="ECO:0007669"/>
    <property type="project" value="InterPro"/>
</dbReference>
<dbReference type="PANTHER" id="PTHR11067:SF9">
    <property type="entry name" value="INOSINE TRIPHOSPHATE PYROPHOSPHATASE"/>
    <property type="match status" value="1"/>
</dbReference>
<keyword evidence="6 10" id="KW-0460">Magnesium</keyword>
<accession>U4KNX4</accession>
<evidence type="ECO:0000313" key="12">
    <source>
        <dbReference type="EMBL" id="CCV66015.1"/>
    </source>
</evidence>
<dbReference type="SUPFAM" id="SSF52972">
    <property type="entry name" value="ITPase-like"/>
    <property type="match status" value="1"/>
</dbReference>
<evidence type="ECO:0000256" key="5">
    <source>
        <dbReference type="ARBA" id="ARBA00022801"/>
    </source>
</evidence>
<comment type="cofactor">
    <cofactor evidence="10">
        <name>Mg(2+)</name>
        <dbReference type="ChEBI" id="CHEBI:18420"/>
    </cofactor>
    <text evidence="10">Binds 1 Mg(2+) ion per subunit.</text>
</comment>
<comment type="catalytic activity">
    <reaction evidence="8 10">
        <text>dITP + H2O = dIMP + diphosphate + H(+)</text>
        <dbReference type="Rhea" id="RHEA:28342"/>
        <dbReference type="ChEBI" id="CHEBI:15377"/>
        <dbReference type="ChEBI" id="CHEBI:15378"/>
        <dbReference type="ChEBI" id="CHEBI:33019"/>
        <dbReference type="ChEBI" id="CHEBI:61194"/>
        <dbReference type="ChEBI" id="CHEBI:61382"/>
        <dbReference type="EC" id="3.6.1.66"/>
    </reaction>
</comment>
<dbReference type="HAMAP" id="MF_01405">
    <property type="entry name" value="Non_canon_purine_NTPase"/>
    <property type="match status" value="1"/>
</dbReference>
<evidence type="ECO:0000256" key="2">
    <source>
        <dbReference type="ARBA" id="ARBA00011738"/>
    </source>
</evidence>
<dbReference type="GO" id="GO:0009117">
    <property type="term" value="P:nucleotide metabolic process"/>
    <property type="evidence" value="ECO:0007669"/>
    <property type="project" value="UniProtKB-KW"/>
</dbReference>
<protein>
    <recommendedName>
        <fullName evidence="10">dITP/XTP pyrophosphatase</fullName>
        <ecNumber evidence="10">3.6.1.66</ecNumber>
    </recommendedName>
    <alternativeName>
        <fullName evidence="10">Non-canonical purine NTP pyrophosphatase</fullName>
    </alternativeName>
    <alternativeName>
        <fullName evidence="10">Non-standard purine NTP pyrophosphatase</fullName>
    </alternativeName>
    <alternativeName>
        <fullName evidence="10">Nucleoside-triphosphate diphosphatase</fullName>
    </alternativeName>
    <alternativeName>
        <fullName evidence="10">Nucleoside-triphosphate pyrophosphatase</fullName>
        <shortName evidence="10">NTPase</shortName>
    </alternativeName>
</protein>
<dbReference type="InterPro" id="IPR029001">
    <property type="entry name" value="ITPase-like_fam"/>
</dbReference>
<evidence type="ECO:0000256" key="1">
    <source>
        <dbReference type="ARBA" id="ARBA00008023"/>
    </source>
</evidence>
<name>U4KNX4_9MOLU</name>
<dbReference type="OrthoDB" id="9807456at2"/>
<dbReference type="Gene3D" id="3.90.950.10">
    <property type="match status" value="1"/>
</dbReference>
<feature type="binding site" evidence="10">
    <location>
        <begin position="150"/>
        <end position="153"/>
    </location>
    <ligand>
        <name>substrate</name>
    </ligand>
</feature>
<comment type="subunit">
    <text evidence="2 10">Homodimer.</text>
</comment>
<dbReference type="GO" id="GO:0035870">
    <property type="term" value="F:dITP diphosphatase activity"/>
    <property type="evidence" value="ECO:0007669"/>
    <property type="project" value="UniProtKB-UniRule"/>
</dbReference>
<dbReference type="KEGG" id="abra:BN85309940"/>
<comment type="similarity">
    <text evidence="1 10 11">Belongs to the HAM1 NTPase family.</text>
</comment>
<dbReference type="InterPro" id="IPR002637">
    <property type="entry name" value="RdgB/HAM1"/>
</dbReference>
<keyword evidence="5 10" id="KW-0378">Hydrolase</keyword>
<dbReference type="EC" id="3.6.1.66" evidence="10"/>
<gene>
    <name evidence="12" type="primary">rnpA</name>
    <name evidence="12" type="ORF">BN85309940</name>
</gene>
<dbReference type="GO" id="GO:0000166">
    <property type="term" value="F:nucleotide binding"/>
    <property type="evidence" value="ECO:0007669"/>
    <property type="project" value="UniProtKB-KW"/>
</dbReference>